<evidence type="ECO:0000313" key="1">
    <source>
        <dbReference type="EMBL" id="QCD47617.1"/>
    </source>
</evidence>
<proteinExistence type="predicted"/>
<dbReference type="SUPFAM" id="SSF52402">
    <property type="entry name" value="Adenine nucleotide alpha hydrolases-like"/>
    <property type="match status" value="1"/>
</dbReference>
<evidence type="ECO:0000313" key="2">
    <source>
        <dbReference type="Proteomes" id="UP000502377"/>
    </source>
</evidence>
<dbReference type="AlphaFoldDB" id="A0A6G5QPU1"/>
<dbReference type="NCBIfam" id="TIGR00268">
    <property type="entry name" value="ATP-dependent sacrificial sulfur transferase LarE"/>
    <property type="match status" value="1"/>
</dbReference>
<dbReference type="Gene3D" id="3.40.50.620">
    <property type="entry name" value="HUPs"/>
    <property type="match status" value="1"/>
</dbReference>
<dbReference type="EMBL" id="CP012543">
    <property type="protein sequence ID" value="QCD47617.1"/>
    <property type="molecule type" value="Genomic_DNA"/>
</dbReference>
<dbReference type="RefSeq" id="WP_002943978.1">
    <property type="nucleotide sequence ID" value="NZ_CP012543.1"/>
</dbReference>
<dbReference type="InterPro" id="IPR014729">
    <property type="entry name" value="Rossmann-like_a/b/a_fold"/>
</dbReference>
<dbReference type="PANTHER" id="PTHR43169:SF2">
    <property type="entry name" value="NAD_GMP SYNTHASE DOMAIN-CONTAINING PROTEIN"/>
    <property type="match status" value="1"/>
</dbReference>
<sequence>MTKLEKLEADLRGLGELAVAFSGGADSSLLLRAAHGALDARAIGITIRSPYMSSREIAEAVEFARAYGIRHEILELGVAEGIKNNPENRCYLCKKAVFSRLIERARELGFSRVADGTNRDDLGEYRPGLKAKEELGVLSPLINLTKSEIRELSRELGLPTAEKPGYACLLTRLPHGREIDPHELNLIEAAENLLIANGYANVRARCDRKNIKLQMPFSSMRDFLNDAKFKSVVRQLLTLGAADVTLDLKGLREDVLHERG</sequence>
<reference evidence="1 2" key="1">
    <citation type="submission" date="2016-07" db="EMBL/GenBank/DDBJ databases">
        <title>Comparative genomics of the Campylobacter concisus group.</title>
        <authorList>
            <person name="Miller W.G."/>
            <person name="Yee E."/>
            <person name="Chapman M.H."/>
            <person name="Huynh S."/>
            <person name="Bono J.L."/>
            <person name="On S.L.W."/>
            <person name="StLeger J."/>
            <person name="Foster G."/>
            <person name="Parker C.T."/>
        </authorList>
    </citation>
    <scope>NUCLEOTIDE SEQUENCE [LARGE SCALE GENOMIC DNA]</scope>
    <source>
        <strain evidence="1 2">ATCC 33238</strain>
    </source>
</reference>
<accession>A0A6G5QPU1</accession>
<dbReference type="GO" id="GO:0016783">
    <property type="term" value="F:sulfurtransferase activity"/>
    <property type="evidence" value="ECO:0007669"/>
    <property type="project" value="InterPro"/>
</dbReference>
<dbReference type="KEGG" id="crx:CRECT_2012"/>
<gene>
    <name evidence="1" type="ORF">CRECT_2012</name>
</gene>
<dbReference type="InterPro" id="IPR005232">
    <property type="entry name" value="LarE"/>
</dbReference>
<protein>
    <submittedName>
        <fullName evidence="1">ATP-utilizing enzyme (PP-loop superfamily)</fullName>
    </submittedName>
</protein>
<name>A0A6G5QPU1_CAMRE</name>
<dbReference type="PANTHER" id="PTHR43169">
    <property type="entry name" value="EXSB FAMILY PROTEIN"/>
    <property type="match status" value="1"/>
</dbReference>
<dbReference type="CDD" id="cd01990">
    <property type="entry name" value="LarE-like"/>
    <property type="match status" value="1"/>
</dbReference>
<dbReference type="PIRSF" id="PIRSF006661">
    <property type="entry name" value="PP-lp_UCP006661"/>
    <property type="match status" value="1"/>
</dbReference>
<dbReference type="InterPro" id="IPR052188">
    <property type="entry name" value="Ni-pincer_cofactor_biosynth"/>
</dbReference>
<dbReference type="Proteomes" id="UP000502377">
    <property type="component" value="Chromosome"/>
</dbReference>
<organism evidence="1 2">
    <name type="scientific">Campylobacter rectus</name>
    <name type="common">Wolinella recta</name>
    <dbReference type="NCBI Taxonomy" id="203"/>
    <lineage>
        <taxon>Bacteria</taxon>
        <taxon>Pseudomonadati</taxon>
        <taxon>Campylobacterota</taxon>
        <taxon>Epsilonproteobacteria</taxon>
        <taxon>Campylobacterales</taxon>
        <taxon>Campylobacteraceae</taxon>
        <taxon>Campylobacter</taxon>
    </lineage>
</organism>